<sequence length="184" mass="19924">METWTLASFSTLLKVFISLLAIFSIIILITRISGLRTFAKMSSFDFASTIAIGSILASVVMNTNQSLLKGSVALAGIVLFQTAFSYGVRKSKAISDLLTNAPMLLMYEGEILYENLNKTNVGEDNLIAKLRESNALQMKEVRAVILESTGDMSVLHSSEGTIPDRKIFQGVSGIPASIQVKING</sequence>
<keyword evidence="3" id="KW-1003">Cell membrane</keyword>
<evidence type="ECO:0000259" key="8">
    <source>
        <dbReference type="Pfam" id="PF04239"/>
    </source>
</evidence>
<name>A0A4Q0PMR9_9FLAO</name>
<dbReference type="InterPro" id="IPR007353">
    <property type="entry name" value="DUF421"/>
</dbReference>
<evidence type="ECO:0000256" key="6">
    <source>
        <dbReference type="ARBA" id="ARBA00023136"/>
    </source>
</evidence>
<feature type="transmembrane region" description="Helical" evidence="7">
    <location>
        <begin position="67"/>
        <end position="88"/>
    </location>
</feature>
<dbReference type="RefSeq" id="WP_073099065.1">
    <property type="nucleotide sequence ID" value="NZ_JBALUR010000017.1"/>
</dbReference>
<evidence type="ECO:0000256" key="1">
    <source>
        <dbReference type="ARBA" id="ARBA00004651"/>
    </source>
</evidence>
<dbReference type="Proteomes" id="UP000290608">
    <property type="component" value="Unassembled WGS sequence"/>
</dbReference>
<keyword evidence="4 7" id="KW-0812">Transmembrane</keyword>
<dbReference type="Gene3D" id="3.30.240.20">
    <property type="entry name" value="bsu07140 like domains"/>
    <property type="match status" value="1"/>
</dbReference>
<evidence type="ECO:0000256" key="5">
    <source>
        <dbReference type="ARBA" id="ARBA00022989"/>
    </source>
</evidence>
<accession>A0A4Q0PMR9</accession>
<dbReference type="PANTHER" id="PTHR34582:SF6">
    <property type="entry name" value="UPF0702 TRANSMEMBRANE PROTEIN YCAP"/>
    <property type="match status" value="1"/>
</dbReference>
<comment type="caution">
    <text evidence="9">The sequence shown here is derived from an EMBL/GenBank/DDBJ whole genome shotgun (WGS) entry which is preliminary data.</text>
</comment>
<dbReference type="EMBL" id="QOVL01000008">
    <property type="protein sequence ID" value="RXG30004.1"/>
    <property type="molecule type" value="Genomic_DNA"/>
</dbReference>
<gene>
    <name evidence="9" type="ORF">DSL99_2063</name>
</gene>
<proteinExistence type="inferred from homology"/>
<feature type="transmembrane region" description="Helical" evidence="7">
    <location>
        <begin position="12"/>
        <end position="32"/>
    </location>
</feature>
<evidence type="ECO:0000313" key="10">
    <source>
        <dbReference type="Proteomes" id="UP000290608"/>
    </source>
</evidence>
<dbReference type="PANTHER" id="PTHR34582">
    <property type="entry name" value="UPF0702 TRANSMEMBRANE PROTEIN YCAP"/>
    <property type="match status" value="1"/>
</dbReference>
<evidence type="ECO:0000256" key="3">
    <source>
        <dbReference type="ARBA" id="ARBA00022475"/>
    </source>
</evidence>
<dbReference type="InterPro" id="IPR023090">
    <property type="entry name" value="UPF0702_alpha/beta_dom_sf"/>
</dbReference>
<keyword evidence="5 7" id="KW-1133">Transmembrane helix</keyword>
<feature type="domain" description="YetF C-terminal" evidence="8">
    <location>
        <begin position="90"/>
        <end position="161"/>
    </location>
</feature>
<evidence type="ECO:0000256" key="7">
    <source>
        <dbReference type="SAM" id="Phobius"/>
    </source>
</evidence>
<comment type="similarity">
    <text evidence="2">Belongs to the UPF0702 family.</text>
</comment>
<protein>
    <submittedName>
        <fullName evidence="9">Putative membrane protein YcaP (DUF421 family)</fullName>
    </submittedName>
</protein>
<dbReference type="AlphaFoldDB" id="A0A4Q0PMR9"/>
<organism evidence="9 10">
    <name type="scientific">Leeuwenhoekiella marinoflava</name>
    <dbReference type="NCBI Taxonomy" id="988"/>
    <lineage>
        <taxon>Bacteria</taxon>
        <taxon>Pseudomonadati</taxon>
        <taxon>Bacteroidota</taxon>
        <taxon>Flavobacteriia</taxon>
        <taxon>Flavobacteriales</taxon>
        <taxon>Flavobacteriaceae</taxon>
        <taxon>Leeuwenhoekiella</taxon>
    </lineage>
</organism>
<reference evidence="9 10" key="1">
    <citation type="submission" date="2018-07" db="EMBL/GenBank/DDBJ databases">
        <title>Leeuwenhoekiella genomics.</title>
        <authorList>
            <person name="Tahon G."/>
            <person name="Willems A."/>
        </authorList>
    </citation>
    <scope>NUCLEOTIDE SEQUENCE [LARGE SCALE GENOMIC DNA]</scope>
    <source>
        <strain evidence="9 10">LMG 1345</strain>
    </source>
</reference>
<evidence type="ECO:0000256" key="4">
    <source>
        <dbReference type="ARBA" id="ARBA00022692"/>
    </source>
</evidence>
<keyword evidence="6 7" id="KW-0472">Membrane</keyword>
<feature type="transmembrane region" description="Helical" evidence="7">
    <location>
        <begin position="44"/>
        <end position="61"/>
    </location>
</feature>
<evidence type="ECO:0000256" key="2">
    <source>
        <dbReference type="ARBA" id="ARBA00006448"/>
    </source>
</evidence>
<dbReference type="Pfam" id="PF04239">
    <property type="entry name" value="DUF421"/>
    <property type="match status" value="1"/>
</dbReference>
<evidence type="ECO:0000313" key="9">
    <source>
        <dbReference type="EMBL" id="RXG30004.1"/>
    </source>
</evidence>
<dbReference type="GO" id="GO:0005886">
    <property type="term" value="C:plasma membrane"/>
    <property type="evidence" value="ECO:0007669"/>
    <property type="project" value="UniProtKB-SubCell"/>
</dbReference>
<dbReference type="STRING" id="1122159.SAMN02745246_01973"/>
<comment type="subcellular location">
    <subcellularLocation>
        <location evidence="1">Cell membrane</location>
        <topology evidence="1">Multi-pass membrane protein</topology>
    </subcellularLocation>
</comment>